<dbReference type="InterPro" id="IPR050901">
    <property type="entry name" value="BP-dep_ABC_trans_perm"/>
</dbReference>
<dbReference type="AlphaFoldDB" id="A0A1I3V8X4"/>
<reference evidence="10" key="1">
    <citation type="submission" date="2016-10" db="EMBL/GenBank/DDBJ databases">
        <authorList>
            <person name="Varghese N."/>
            <person name="Submissions S."/>
        </authorList>
    </citation>
    <scope>NUCLEOTIDE SEQUENCE [LARGE SCALE GENOMIC DNA]</scope>
    <source>
        <strain evidence="10">PL19</strain>
    </source>
</reference>
<comment type="similarity">
    <text evidence="7">Belongs to the binding-protein-dependent transport system permease family.</text>
</comment>
<dbReference type="Proteomes" id="UP000198928">
    <property type="component" value="Unassembled WGS sequence"/>
</dbReference>
<feature type="transmembrane region" description="Helical" evidence="7">
    <location>
        <begin position="266"/>
        <end position="287"/>
    </location>
</feature>
<dbReference type="EMBL" id="FOSG01000002">
    <property type="protein sequence ID" value="SFJ91934.1"/>
    <property type="molecule type" value="Genomic_DNA"/>
</dbReference>
<evidence type="ECO:0000313" key="10">
    <source>
        <dbReference type="Proteomes" id="UP000198928"/>
    </source>
</evidence>
<dbReference type="GO" id="GO:0005886">
    <property type="term" value="C:plasma membrane"/>
    <property type="evidence" value="ECO:0007669"/>
    <property type="project" value="UniProtKB-SubCell"/>
</dbReference>
<proteinExistence type="inferred from homology"/>
<keyword evidence="10" id="KW-1185">Reference proteome</keyword>
<name>A0A1I3V8X4_9ACTN</name>
<evidence type="ECO:0000256" key="6">
    <source>
        <dbReference type="ARBA" id="ARBA00023136"/>
    </source>
</evidence>
<evidence type="ECO:0000256" key="5">
    <source>
        <dbReference type="ARBA" id="ARBA00022989"/>
    </source>
</evidence>
<dbReference type="Pfam" id="PF00528">
    <property type="entry name" value="BPD_transp_1"/>
    <property type="match status" value="1"/>
</dbReference>
<keyword evidence="5 7" id="KW-1133">Transmembrane helix</keyword>
<dbReference type="GO" id="GO:0055085">
    <property type="term" value="P:transmembrane transport"/>
    <property type="evidence" value="ECO:0007669"/>
    <property type="project" value="InterPro"/>
</dbReference>
<feature type="transmembrane region" description="Helical" evidence="7">
    <location>
        <begin position="99"/>
        <end position="120"/>
    </location>
</feature>
<dbReference type="PANTHER" id="PTHR32243:SF18">
    <property type="entry name" value="INNER MEMBRANE ABC TRANSPORTER PERMEASE PROTEIN YCJP"/>
    <property type="match status" value="1"/>
</dbReference>
<evidence type="ECO:0000256" key="4">
    <source>
        <dbReference type="ARBA" id="ARBA00022692"/>
    </source>
</evidence>
<organism evidence="9 10">
    <name type="scientific">Streptomyces pini</name>
    <dbReference type="NCBI Taxonomy" id="1520580"/>
    <lineage>
        <taxon>Bacteria</taxon>
        <taxon>Bacillati</taxon>
        <taxon>Actinomycetota</taxon>
        <taxon>Actinomycetes</taxon>
        <taxon>Kitasatosporales</taxon>
        <taxon>Streptomycetaceae</taxon>
        <taxon>Streptomyces</taxon>
    </lineage>
</organism>
<evidence type="ECO:0000256" key="3">
    <source>
        <dbReference type="ARBA" id="ARBA00022475"/>
    </source>
</evidence>
<keyword evidence="3" id="KW-1003">Cell membrane</keyword>
<keyword evidence="2 7" id="KW-0813">Transport</keyword>
<dbReference type="CDD" id="cd06261">
    <property type="entry name" value="TM_PBP2"/>
    <property type="match status" value="1"/>
</dbReference>
<feature type="domain" description="ABC transmembrane type-1" evidence="8">
    <location>
        <begin position="96"/>
        <end position="287"/>
    </location>
</feature>
<dbReference type="SUPFAM" id="SSF161098">
    <property type="entry name" value="MetI-like"/>
    <property type="match status" value="1"/>
</dbReference>
<accession>A0A1I3V8X4</accession>
<evidence type="ECO:0000256" key="7">
    <source>
        <dbReference type="RuleBase" id="RU363032"/>
    </source>
</evidence>
<feature type="transmembrane region" description="Helical" evidence="7">
    <location>
        <begin position="208"/>
        <end position="233"/>
    </location>
</feature>
<dbReference type="OrthoDB" id="9794684at2"/>
<feature type="transmembrane region" description="Helical" evidence="7">
    <location>
        <begin position="132"/>
        <end position="153"/>
    </location>
</feature>
<evidence type="ECO:0000256" key="2">
    <source>
        <dbReference type="ARBA" id="ARBA00022448"/>
    </source>
</evidence>
<dbReference type="Gene3D" id="1.10.3720.10">
    <property type="entry name" value="MetI-like"/>
    <property type="match status" value="1"/>
</dbReference>
<protein>
    <submittedName>
        <fullName evidence="9">Carbohydrate ABC transporter membrane protein 2, CUT1 family</fullName>
    </submittedName>
</protein>
<evidence type="ECO:0000313" key="9">
    <source>
        <dbReference type="EMBL" id="SFJ91934.1"/>
    </source>
</evidence>
<dbReference type="PANTHER" id="PTHR32243">
    <property type="entry name" value="MALTOSE TRANSPORT SYSTEM PERMEASE-RELATED"/>
    <property type="match status" value="1"/>
</dbReference>
<keyword evidence="6 7" id="KW-0472">Membrane</keyword>
<gene>
    <name evidence="9" type="ORF">SAMN05192584_102213</name>
</gene>
<keyword evidence="4 7" id="KW-0812">Transmembrane</keyword>
<dbReference type="InterPro" id="IPR000515">
    <property type="entry name" value="MetI-like"/>
</dbReference>
<feature type="transmembrane region" description="Helical" evidence="7">
    <location>
        <begin position="165"/>
        <end position="187"/>
    </location>
</feature>
<sequence length="302" mass="33388">MSTSVTSTAPAKAPEAATSSTGVYELRPDRKKHRLAYNLVGLGIFVVMAFPVYWLLVSAFRPNHEIRSYDQTLWPSSFTADNFVRATEAPNFWTAIQSSLIICVTSVAGAMLIGTIAAFAIGRFDFYGRKPFMTVLILVQMLPPTAMLIPIYIQLNNIGALNEYWGVIIVYLVSVLPFTTWMIRGFVINVPKELEESAMVDGCTRMGAFWRVIFPLVAPGLAAASIFALITAWNEYLFAYILLQDNEKYTLNVWLMNFTTDRGTDYGALMAASVLISIPVVVFFMIVQKKMAAGLTSGAVKG</sequence>
<evidence type="ECO:0000256" key="1">
    <source>
        <dbReference type="ARBA" id="ARBA00004651"/>
    </source>
</evidence>
<comment type="subcellular location">
    <subcellularLocation>
        <location evidence="1 7">Cell membrane</location>
        <topology evidence="1 7">Multi-pass membrane protein</topology>
    </subcellularLocation>
</comment>
<dbReference type="PROSITE" id="PS50928">
    <property type="entry name" value="ABC_TM1"/>
    <property type="match status" value="1"/>
</dbReference>
<evidence type="ECO:0000259" key="8">
    <source>
        <dbReference type="PROSITE" id="PS50928"/>
    </source>
</evidence>
<feature type="transmembrane region" description="Helical" evidence="7">
    <location>
        <begin position="35"/>
        <end position="56"/>
    </location>
</feature>
<dbReference type="InterPro" id="IPR035906">
    <property type="entry name" value="MetI-like_sf"/>
</dbReference>